<organism evidence="2 3">
    <name type="scientific">Streptomyces mirabilis</name>
    <dbReference type="NCBI Taxonomy" id="68239"/>
    <lineage>
        <taxon>Bacteria</taxon>
        <taxon>Bacillati</taxon>
        <taxon>Actinomycetota</taxon>
        <taxon>Actinomycetes</taxon>
        <taxon>Kitasatosporales</taxon>
        <taxon>Streptomycetaceae</taxon>
        <taxon>Streptomyces</taxon>
    </lineage>
</organism>
<dbReference type="AlphaFoldDB" id="A0A1I2KH15"/>
<dbReference type="OrthoDB" id="118811at2"/>
<dbReference type="EMBL" id="FONR01000010">
    <property type="protein sequence ID" value="SFF64411.1"/>
    <property type="molecule type" value="Genomic_DNA"/>
</dbReference>
<gene>
    <name evidence="2" type="ORF">SAMN02787118_1104</name>
</gene>
<sequence>MRTTIFTGPSLPPGEARALLPQAHVLPPAKRGDVYRARESGSSRILIIDGSFSQVLPVSPREVVEVARDGAQIVGASSMGAIRAAECWPVGVHGVGAVYRMYRSGLFDSDDPVVVATDPDDDHSAVSVALVNIRAAIRKLYGLKLITRSQGVELHRVAAESYYPDRVWRLLFKKAGIDDPSGVIGEVAASVDIKRVDALRAVRFLSLLPDGAPADGTDRRFSQGPRYSSHDPLLGHSREELDLSLPPFIFGTGRYQKYIRFLLAGQLDFAGLTTGSESKLSRNSSVEPALAGLFLDIPSLSANLMDKIHHFRQFETEVMLWHAVHRLKDHKTSRTEVTPPHETKVRDSIAKAHGYDNWDALTTDLRDDALPSGVPLDWIEEACHDLTLARS</sequence>
<dbReference type="Pfam" id="PF07812">
    <property type="entry name" value="TfuA"/>
    <property type="match status" value="1"/>
</dbReference>
<reference evidence="2 3" key="1">
    <citation type="submission" date="2016-10" db="EMBL/GenBank/DDBJ databases">
        <authorList>
            <person name="de Groot N.N."/>
        </authorList>
    </citation>
    <scope>NUCLEOTIDE SEQUENCE [LARGE SCALE GENOMIC DNA]</scope>
    <source>
        <strain evidence="2 3">OK461</strain>
    </source>
</reference>
<evidence type="ECO:0000313" key="3">
    <source>
        <dbReference type="Proteomes" id="UP000181942"/>
    </source>
</evidence>
<proteinExistence type="predicted"/>
<evidence type="ECO:0000259" key="1">
    <source>
        <dbReference type="Pfam" id="PF07812"/>
    </source>
</evidence>
<dbReference type="RefSeq" id="WP_075029616.1">
    <property type="nucleotide sequence ID" value="NZ_FONR01000010.1"/>
</dbReference>
<dbReference type="InterPro" id="IPR012924">
    <property type="entry name" value="TfuA_core"/>
</dbReference>
<protein>
    <recommendedName>
        <fullName evidence="1">TfuA-like core domain-containing protein</fullName>
    </recommendedName>
</protein>
<evidence type="ECO:0000313" key="2">
    <source>
        <dbReference type="EMBL" id="SFF64411.1"/>
    </source>
</evidence>
<name>A0A1I2KH15_9ACTN</name>
<accession>A0A1I2KH15</accession>
<feature type="domain" description="TfuA-like core" evidence="1">
    <location>
        <begin position="49"/>
        <end position="166"/>
    </location>
</feature>
<dbReference type="Proteomes" id="UP000181942">
    <property type="component" value="Unassembled WGS sequence"/>
</dbReference>